<sequence>MEIQDLILLSVCSKRCALAIRISRVPKITINIDIKQYRMEISVPDELFCWEFELGEFKTGNIFKIKDVPITMSGGGDFETVLEKNLDAAFNAAISQIMYIIPSCEFQQLYLNVAHNFPLDFRCAIALAGVSQVKEISLYGHEDPSENIKYVLENIHATEEIVDRFQHKDTDRIDKKLILTTPNVCFHKSEFLKPFNHFPSTSTQEAYFNDVVFDEKLLIQFLKWFKSAPASELRNFKGIKWMNRNRGFEIPDLTELGAKKGDLKLRAKYYPCGHILCCAGNPITIGSGRCRSHVIYTTDGLDILRDDGLLGILLRHHFLSIAFVVWHERFPEQPE</sequence>
<dbReference type="PANTHER" id="PTHR21503">
    <property type="entry name" value="F-BOX-CONTAINING HYPOTHETICAL PROTEIN C.ELEGANS"/>
    <property type="match status" value="1"/>
</dbReference>
<reference evidence="2" key="1">
    <citation type="submission" date="2011-07" db="EMBL/GenBank/DDBJ databases">
        <authorList>
            <consortium name="Caenorhabditis brenneri Sequencing and Analysis Consortium"/>
            <person name="Wilson R.K."/>
        </authorList>
    </citation>
    <scope>NUCLEOTIDE SEQUENCE [LARGE SCALE GENOMIC DNA]</scope>
    <source>
        <strain evidence="2">PB2801</strain>
    </source>
</reference>
<protein>
    <recommendedName>
        <fullName evidence="3">F-box associated domain-containing protein</fullName>
    </recommendedName>
</protein>
<evidence type="ECO:0000313" key="1">
    <source>
        <dbReference type="EMBL" id="EGT53530.1"/>
    </source>
</evidence>
<dbReference type="Proteomes" id="UP000008068">
    <property type="component" value="Unassembled WGS sequence"/>
</dbReference>
<dbReference type="PANTHER" id="PTHR21503:SF8">
    <property type="entry name" value="F-BOX ASSOCIATED DOMAIN-CONTAINING PROTEIN-RELATED"/>
    <property type="match status" value="1"/>
</dbReference>
<dbReference type="HOGENOM" id="CLU_052088_0_0_1"/>
<dbReference type="EMBL" id="GL379842">
    <property type="protein sequence ID" value="EGT53530.1"/>
    <property type="molecule type" value="Genomic_DNA"/>
</dbReference>
<gene>
    <name evidence="1" type="ORF">CAEBREN_21046</name>
</gene>
<proteinExistence type="predicted"/>
<dbReference type="AlphaFoldDB" id="G0N672"/>
<accession>G0N672</accession>
<organism evidence="2">
    <name type="scientific">Caenorhabditis brenneri</name>
    <name type="common">Nematode worm</name>
    <dbReference type="NCBI Taxonomy" id="135651"/>
    <lineage>
        <taxon>Eukaryota</taxon>
        <taxon>Metazoa</taxon>
        <taxon>Ecdysozoa</taxon>
        <taxon>Nematoda</taxon>
        <taxon>Chromadorea</taxon>
        <taxon>Rhabditida</taxon>
        <taxon>Rhabditina</taxon>
        <taxon>Rhabditomorpha</taxon>
        <taxon>Rhabditoidea</taxon>
        <taxon>Rhabditidae</taxon>
        <taxon>Peloderinae</taxon>
        <taxon>Caenorhabditis</taxon>
    </lineage>
</organism>
<keyword evidence="2" id="KW-1185">Reference proteome</keyword>
<evidence type="ECO:0000313" key="2">
    <source>
        <dbReference type="Proteomes" id="UP000008068"/>
    </source>
</evidence>
<evidence type="ECO:0008006" key="3">
    <source>
        <dbReference type="Google" id="ProtNLM"/>
    </source>
</evidence>
<dbReference type="InParanoid" id="G0N672"/>
<name>G0N672_CAEBE</name>